<feature type="transmembrane region" description="Helical" evidence="1">
    <location>
        <begin position="60"/>
        <end position="77"/>
    </location>
</feature>
<organism evidence="2 3">
    <name type="scientific">Liquidambar formosana</name>
    <name type="common">Formosan gum</name>
    <dbReference type="NCBI Taxonomy" id="63359"/>
    <lineage>
        <taxon>Eukaryota</taxon>
        <taxon>Viridiplantae</taxon>
        <taxon>Streptophyta</taxon>
        <taxon>Embryophyta</taxon>
        <taxon>Tracheophyta</taxon>
        <taxon>Spermatophyta</taxon>
        <taxon>Magnoliopsida</taxon>
        <taxon>eudicotyledons</taxon>
        <taxon>Gunneridae</taxon>
        <taxon>Pentapetalae</taxon>
        <taxon>Saxifragales</taxon>
        <taxon>Altingiaceae</taxon>
        <taxon>Liquidambar</taxon>
    </lineage>
</organism>
<proteinExistence type="predicted"/>
<keyword evidence="3" id="KW-1185">Reference proteome</keyword>
<protein>
    <submittedName>
        <fullName evidence="2">Uncharacterized protein</fullName>
    </submittedName>
</protein>
<keyword evidence="1" id="KW-1133">Transmembrane helix</keyword>
<dbReference type="Proteomes" id="UP001415857">
    <property type="component" value="Unassembled WGS sequence"/>
</dbReference>
<name>A0AAP0RF48_LIQFO</name>
<accession>A0AAP0RF48</accession>
<evidence type="ECO:0000256" key="1">
    <source>
        <dbReference type="SAM" id="Phobius"/>
    </source>
</evidence>
<evidence type="ECO:0000313" key="3">
    <source>
        <dbReference type="Proteomes" id="UP001415857"/>
    </source>
</evidence>
<comment type="caution">
    <text evidence="2">The sequence shown here is derived from an EMBL/GenBank/DDBJ whole genome shotgun (WGS) entry which is preliminary data.</text>
</comment>
<keyword evidence="1" id="KW-0472">Membrane</keyword>
<reference evidence="2 3" key="1">
    <citation type="journal article" date="2024" name="Plant J.">
        <title>Genome sequences and population genomics reveal climatic adaptation and genomic divergence between two closely related sweetgum species.</title>
        <authorList>
            <person name="Xu W.Q."/>
            <person name="Ren C.Q."/>
            <person name="Zhang X.Y."/>
            <person name="Comes H.P."/>
            <person name="Liu X.H."/>
            <person name="Li Y.G."/>
            <person name="Kettle C.J."/>
            <person name="Jalonen R."/>
            <person name="Gaisberger H."/>
            <person name="Ma Y.Z."/>
            <person name="Qiu Y.X."/>
        </authorList>
    </citation>
    <scope>NUCLEOTIDE SEQUENCE [LARGE SCALE GENOMIC DNA]</scope>
    <source>
        <strain evidence="2">Hangzhou</strain>
    </source>
</reference>
<evidence type="ECO:0000313" key="2">
    <source>
        <dbReference type="EMBL" id="KAK9276213.1"/>
    </source>
</evidence>
<gene>
    <name evidence="2" type="ORF">L1049_005744</name>
</gene>
<keyword evidence="1" id="KW-0812">Transmembrane</keyword>
<dbReference type="EMBL" id="JBBPBK010000010">
    <property type="protein sequence ID" value="KAK9276213.1"/>
    <property type="molecule type" value="Genomic_DNA"/>
</dbReference>
<sequence>MIGSLFDDQEHVMVLGNMEDLLSNFGMGFCCGKVDKDCEWMHKLSGKIWEFSLVYFEDRFVILNLSGAGFLGVVLILKGIKIDWFSHGNVAVVKML</sequence>
<dbReference type="AlphaFoldDB" id="A0AAP0RF48"/>